<dbReference type="GO" id="GO:0005634">
    <property type="term" value="C:nucleus"/>
    <property type="evidence" value="ECO:0007669"/>
    <property type="project" value="UniProtKB-SubCell"/>
</dbReference>
<dbReference type="OrthoDB" id="1845355at2759"/>
<keyword evidence="7 9" id="KW-0539">Nucleus</keyword>
<accession>A0A4P1RNN3</accession>
<keyword evidence="2" id="KW-0217">Developmental protein</keyword>
<organism evidence="12 13">
    <name type="scientific">Lupinus angustifolius</name>
    <name type="common">Narrow-leaved blue lupine</name>
    <dbReference type="NCBI Taxonomy" id="3871"/>
    <lineage>
        <taxon>Eukaryota</taxon>
        <taxon>Viridiplantae</taxon>
        <taxon>Streptophyta</taxon>
        <taxon>Embryophyta</taxon>
        <taxon>Tracheophyta</taxon>
        <taxon>Spermatophyta</taxon>
        <taxon>Magnoliopsida</taxon>
        <taxon>eudicotyledons</taxon>
        <taxon>Gunneridae</taxon>
        <taxon>Pentapetalae</taxon>
        <taxon>rosids</taxon>
        <taxon>fabids</taxon>
        <taxon>Fabales</taxon>
        <taxon>Fabaceae</taxon>
        <taxon>Papilionoideae</taxon>
        <taxon>50 kb inversion clade</taxon>
        <taxon>genistoids sensu lato</taxon>
        <taxon>core genistoids</taxon>
        <taxon>Genisteae</taxon>
        <taxon>Lupinus</taxon>
    </lineage>
</organism>
<dbReference type="Pfam" id="PF00046">
    <property type="entry name" value="Homeodomain"/>
    <property type="match status" value="1"/>
</dbReference>
<keyword evidence="6" id="KW-0804">Transcription</keyword>
<proteinExistence type="inferred from homology"/>
<dbReference type="InterPro" id="IPR044555">
    <property type="entry name" value="WUSCHEL-like"/>
</dbReference>
<dbReference type="GO" id="GO:0099402">
    <property type="term" value="P:plant organ development"/>
    <property type="evidence" value="ECO:0007669"/>
    <property type="project" value="InterPro"/>
</dbReference>
<evidence type="ECO:0000256" key="3">
    <source>
        <dbReference type="ARBA" id="ARBA00023015"/>
    </source>
</evidence>
<dbReference type="CDD" id="cd00086">
    <property type="entry name" value="homeodomain"/>
    <property type="match status" value="1"/>
</dbReference>
<evidence type="ECO:0000256" key="9">
    <source>
        <dbReference type="PROSITE-ProRule" id="PRU00108"/>
    </source>
</evidence>
<protein>
    <recommendedName>
        <fullName evidence="11">Homeobox domain-containing protein</fullName>
    </recommendedName>
</protein>
<dbReference type="PANTHER" id="PTHR45940">
    <property type="entry name" value="WUSCHEL-RELATED HOMEOBOX 1-RELATED"/>
    <property type="match status" value="1"/>
</dbReference>
<name>A0A4P1RNN3_LUPAN</name>
<dbReference type="SUPFAM" id="SSF46689">
    <property type="entry name" value="Homeodomain-like"/>
    <property type="match status" value="1"/>
</dbReference>
<evidence type="ECO:0000256" key="1">
    <source>
        <dbReference type="ARBA" id="ARBA00004123"/>
    </source>
</evidence>
<dbReference type="SMART" id="SM00389">
    <property type="entry name" value="HOX"/>
    <property type="match status" value="1"/>
</dbReference>
<comment type="subcellular location">
    <subcellularLocation>
        <location evidence="1 9 10">Nucleus</location>
    </subcellularLocation>
</comment>
<feature type="DNA-binding region" description="Homeobox" evidence="9">
    <location>
        <begin position="24"/>
        <end position="88"/>
    </location>
</feature>
<keyword evidence="3" id="KW-0805">Transcription regulation</keyword>
<dbReference type="STRING" id="3871.A0A4P1RNN3"/>
<dbReference type="KEGG" id="lang:109344535"/>
<keyword evidence="4 9" id="KW-0238">DNA-binding</keyword>
<dbReference type="GO" id="GO:0003700">
    <property type="term" value="F:DNA-binding transcription factor activity"/>
    <property type="evidence" value="ECO:0007669"/>
    <property type="project" value="InterPro"/>
</dbReference>
<dbReference type="PROSITE" id="PS50071">
    <property type="entry name" value="HOMEOBOX_2"/>
    <property type="match status" value="1"/>
</dbReference>
<evidence type="ECO:0000259" key="11">
    <source>
        <dbReference type="PROSITE" id="PS50071"/>
    </source>
</evidence>
<evidence type="ECO:0000256" key="7">
    <source>
        <dbReference type="ARBA" id="ARBA00023242"/>
    </source>
</evidence>
<gene>
    <name evidence="12" type="ORF">TanjilG_21354</name>
</gene>
<evidence type="ECO:0000256" key="5">
    <source>
        <dbReference type="ARBA" id="ARBA00023155"/>
    </source>
</evidence>
<evidence type="ECO:0000256" key="6">
    <source>
        <dbReference type="ARBA" id="ARBA00023163"/>
    </source>
</evidence>
<evidence type="ECO:0000313" key="12">
    <source>
        <dbReference type="EMBL" id="OIW14214.1"/>
    </source>
</evidence>
<dbReference type="AlphaFoldDB" id="A0A4P1RNN3"/>
<sequence length="179" mass="20726">MEEGMSGFCIRDGSVRGNSGSTGTKCGRWNPTTEQVKLLTELFSSGLRTPSTDQIQKISTQLSFYGKIESKNVFYWFQNHKARERQKRRKVSFDDDKDVNIRRENSMNFSTQNFAYQVSEPESVIETLQLFPLDSFGESESEKLRVHSNECWDTKMFSYTMGEQMNHPPLDLRLSFMST</sequence>
<comment type="similarity">
    <text evidence="8">Belongs to the WUS homeobox family.</text>
</comment>
<dbReference type="Gene3D" id="1.10.10.60">
    <property type="entry name" value="Homeodomain-like"/>
    <property type="match status" value="1"/>
</dbReference>
<dbReference type="GO" id="GO:0003677">
    <property type="term" value="F:DNA binding"/>
    <property type="evidence" value="ECO:0007669"/>
    <property type="project" value="UniProtKB-UniRule"/>
</dbReference>
<dbReference type="Proteomes" id="UP000188354">
    <property type="component" value="Chromosome LG04"/>
</dbReference>
<evidence type="ECO:0000256" key="8">
    <source>
        <dbReference type="ARBA" id="ARBA00024040"/>
    </source>
</evidence>
<dbReference type="FunFam" id="1.10.10.60:FF:000118">
    <property type="entry name" value="WUSCHEL-related homeobox 11"/>
    <property type="match status" value="1"/>
</dbReference>
<feature type="domain" description="Homeobox" evidence="11">
    <location>
        <begin position="22"/>
        <end position="87"/>
    </location>
</feature>
<dbReference type="InterPro" id="IPR009057">
    <property type="entry name" value="Homeodomain-like_sf"/>
</dbReference>
<keyword evidence="13" id="KW-1185">Reference proteome</keyword>
<dbReference type="EMBL" id="CM007364">
    <property type="protein sequence ID" value="OIW14214.1"/>
    <property type="molecule type" value="Genomic_DNA"/>
</dbReference>
<keyword evidence="5 9" id="KW-0371">Homeobox</keyword>
<reference evidence="12 13" key="1">
    <citation type="journal article" date="2017" name="Plant Biotechnol. J.">
        <title>A comprehensive draft genome sequence for lupin (Lupinus angustifolius), an emerging health food: insights into plant-microbe interactions and legume evolution.</title>
        <authorList>
            <person name="Hane J.K."/>
            <person name="Ming Y."/>
            <person name="Kamphuis L.G."/>
            <person name="Nelson M.N."/>
            <person name="Garg G."/>
            <person name="Atkins C.A."/>
            <person name="Bayer P.E."/>
            <person name="Bravo A."/>
            <person name="Bringans S."/>
            <person name="Cannon S."/>
            <person name="Edwards D."/>
            <person name="Foley R."/>
            <person name="Gao L.L."/>
            <person name="Harrison M.J."/>
            <person name="Huang W."/>
            <person name="Hurgobin B."/>
            <person name="Li S."/>
            <person name="Liu C.W."/>
            <person name="McGrath A."/>
            <person name="Morahan G."/>
            <person name="Murray J."/>
            <person name="Weller J."/>
            <person name="Jian J."/>
            <person name="Singh K.B."/>
        </authorList>
    </citation>
    <scope>NUCLEOTIDE SEQUENCE [LARGE SCALE GENOMIC DNA]</scope>
    <source>
        <strain evidence="13">cv. Tanjil</strain>
        <tissue evidence="12">Whole plant</tissue>
    </source>
</reference>
<evidence type="ECO:0000256" key="10">
    <source>
        <dbReference type="RuleBase" id="RU000682"/>
    </source>
</evidence>
<evidence type="ECO:0000313" key="13">
    <source>
        <dbReference type="Proteomes" id="UP000188354"/>
    </source>
</evidence>
<dbReference type="Gramene" id="OIW14214">
    <property type="protein sequence ID" value="OIW14214"/>
    <property type="gene ID" value="TanjilG_21354"/>
</dbReference>
<evidence type="ECO:0000256" key="2">
    <source>
        <dbReference type="ARBA" id="ARBA00022473"/>
    </source>
</evidence>
<dbReference type="InterPro" id="IPR001356">
    <property type="entry name" value="HD"/>
</dbReference>
<dbReference type="PANTHER" id="PTHR45940:SF3">
    <property type="entry name" value="WUSCHEL-RELATED HOMEOBOX 7"/>
    <property type="match status" value="1"/>
</dbReference>
<evidence type="ECO:0000256" key="4">
    <source>
        <dbReference type="ARBA" id="ARBA00023125"/>
    </source>
</evidence>